<comment type="caution">
    <text evidence="2">The sequence shown here is derived from an EMBL/GenBank/DDBJ whole genome shotgun (WGS) entry which is preliminary data.</text>
</comment>
<dbReference type="InterPro" id="IPR023213">
    <property type="entry name" value="CAT-like_dom_sf"/>
</dbReference>
<evidence type="ECO:0000256" key="1">
    <source>
        <dbReference type="ARBA" id="ARBA00022679"/>
    </source>
</evidence>
<evidence type="ECO:0000313" key="3">
    <source>
        <dbReference type="Proteomes" id="UP001318860"/>
    </source>
</evidence>
<dbReference type="PANTHER" id="PTHR31896">
    <property type="entry name" value="FAMILY REGULATORY PROTEIN, PUTATIVE (AFU_ORTHOLOGUE AFUA_3G14730)-RELATED"/>
    <property type="match status" value="1"/>
</dbReference>
<dbReference type="Proteomes" id="UP001318860">
    <property type="component" value="Unassembled WGS sequence"/>
</dbReference>
<dbReference type="PANTHER" id="PTHR31896:SF43">
    <property type="entry name" value="PROTEIN ENHANCED PSEUDOMONAS SUSCEPTIBILITY 1"/>
    <property type="match status" value="1"/>
</dbReference>
<organism evidence="2 3">
    <name type="scientific">Rehmannia glutinosa</name>
    <name type="common">Chinese foxglove</name>
    <dbReference type="NCBI Taxonomy" id="99300"/>
    <lineage>
        <taxon>Eukaryota</taxon>
        <taxon>Viridiplantae</taxon>
        <taxon>Streptophyta</taxon>
        <taxon>Embryophyta</taxon>
        <taxon>Tracheophyta</taxon>
        <taxon>Spermatophyta</taxon>
        <taxon>Magnoliopsida</taxon>
        <taxon>eudicotyledons</taxon>
        <taxon>Gunneridae</taxon>
        <taxon>Pentapetalae</taxon>
        <taxon>asterids</taxon>
        <taxon>lamiids</taxon>
        <taxon>Lamiales</taxon>
        <taxon>Orobanchaceae</taxon>
        <taxon>Rehmannieae</taxon>
        <taxon>Rehmannia</taxon>
    </lineage>
</organism>
<proteinExistence type="predicted"/>
<gene>
    <name evidence="2" type="ORF">DH2020_024857</name>
</gene>
<dbReference type="Pfam" id="PF02458">
    <property type="entry name" value="Transferase"/>
    <property type="match status" value="1"/>
</dbReference>
<keyword evidence="3" id="KW-1185">Reference proteome</keyword>
<dbReference type="InterPro" id="IPR051283">
    <property type="entry name" value="Sec_Metabolite_Acyltrans"/>
</dbReference>
<evidence type="ECO:0000313" key="2">
    <source>
        <dbReference type="EMBL" id="KAK6141409.1"/>
    </source>
</evidence>
<keyword evidence="1" id="KW-0808">Transferase</keyword>
<name>A0ABR0W5P4_REHGL</name>
<reference evidence="2 3" key="1">
    <citation type="journal article" date="2021" name="Comput. Struct. Biotechnol. J.">
        <title>De novo genome assembly of the potent medicinal plant Rehmannia glutinosa using nanopore technology.</title>
        <authorList>
            <person name="Ma L."/>
            <person name="Dong C."/>
            <person name="Song C."/>
            <person name="Wang X."/>
            <person name="Zheng X."/>
            <person name="Niu Y."/>
            <person name="Chen S."/>
            <person name="Feng W."/>
        </authorList>
    </citation>
    <scope>NUCLEOTIDE SEQUENCE [LARGE SCALE GENOMIC DNA]</scope>
    <source>
        <strain evidence="2">DH-2019</strain>
    </source>
</reference>
<protein>
    <recommendedName>
        <fullName evidence="4">HXXXD-type acyl-transferase family protein</fullName>
    </recommendedName>
</protein>
<dbReference type="Gene3D" id="3.30.559.10">
    <property type="entry name" value="Chloramphenicol acetyltransferase-like domain"/>
    <property type="match status" value="2"/>
</dbReference>
<evidence type="ECO:0008006" key="4">
    <source>
        <dbReference type="Google" id="ProtNLM"/>
    </source>
</evidence>
<accession>A0ABR0W5P4</accession>
<sequence>MVSTGPRGKTCFLWEDLPQGKTCLYGKICPKVRPAFMRRPIYMVRPPCGKTAFAMGKTYLPGSDDGASTCFFVDCNHAEGGALFIHATPKDENLTVEDILNSSTNYVPEIVRSFFPLTGVHNYDGVSQPLLAVQVTELVDGLFVGFSINHLLVDGTSFWHLFNSWAEISRGEIPIGNPISKLPFLSRDRITLDLTRSNSIYISNEHLVFDKSPQRSRLLRHRVFHFTKENVAKLKARANQEMAAESDGKIISSLQAIVAHIWRSIIRCRLAMNLGTQETTTFEIPMGARQRMNPPLPEEYFGNAVFPGLATLETRKLLENRLGWIAWQINKMIASSDGPEIVKEFYMGWIKKPTFLQSVGLPSNYFILINSPRFNVYGNDFGWGKPVAARTGGANSSDGRITVSSGLKEGSLEIEACLFAETLSALAEDKEFMEFVSS</sequence>
<dbReference type="EMBL" id="JABTTQ020000147">
    <property type="protein sequence ID" value="KAK6141409.1"/>
    <property type="molecule type" value="Genomic_DNA"/>
</dbReference>